<dbReference type="GO" id="GO:0008270">
    <property type="term" value="F:zinc ion binding"/>
    <property type="evidence" value="ECO:0007669"/>
    <property type="project" value="TreeGrafter"/>
</dbReference>
<dbReference type="OrthoDB" id="417550at2759"/>
<keyword evidence="7" id="KW-1185">Reference proteome</keyword>
<dbReference type="PANTHER" id="PTHR43880">
    <property type="entry name" value="ALCOHOL DEHYDROGENASE"/>
    <property type="match status" value="1"/>
</dbReference>
<dbReference type="SUPFAM" id="SSF51735">
    <property type="entry name" value="NAD(P)-binding Rossmann-fold domains"/>
    <property type="match status" value="1"/>
</dbReference>
<protein>
    <recommendedName>
        <fullName evidence="5">Enoyl reductase (ER) domain-containing protein</fullName>
    </recommendedName>
</protein>
<evidence type="ECO:0000256" key="1">
    <source>
        <dbReference type="ARBA" id="ARBA00001947"/>
    </source>
</evidence>
<dbReference type="Pfam" id="PF08240">
    <property type="entry name" value="ADH_N"/>
    <property type="match status" value="1"/>
</dbReference>
<evidence type="ECO:0000256" key="3">
    <source>
        <dbReference type="ARBA" id="ARBA00022833"/>
    </source>
</evidence>
<dbReference type="GO" id="GO:0046294">
    <property type="term" value="P:formaldehyde catabolic process"/>
    <property type="evidence" value="ECO:0007669"/>
    <property type="project" value="TreeGrafter"/>
</dbReference>
<dbReference type="FunFam" id="3.40.50.720:FF:000003">
    <property type="entry name" value="S-(hydroxymethyl)glutathione dehydrogenase"/>
    <property type="match status" value="1"/>
</dbReference>
<dbReference type="InterPro" id="IPR020843">
    <property type="entry name" value="ER"/>
</dbReference>
<keyword evidence="3" id="KW-0862">Zinc</keyword>
<feature type="non-terminal residue" evidence="6">
    <location>
        <position position="376"/>
    </location>
</feature>
<name>A0A7R9MJ73_9ACAR</name>
<dbReference type="InterPro" id="IPR013154">
    <property type="entry name" value="ADH-like_N"/>
</dbReference>
<evidence type="ECO:0000256" key="4">
    <source>
        <dbReference type="ARBA" id="ARBA00023027"/>
    </source>
</evidence>
<organism evidence="6">
    <name type="scientific">Oppiella nova</name>
    <dbReference type="NCBI Taxonomy" id="334625"/>
    <lineage>
        <taxon>Eukaryota</taxon>
        <taxon>Metazoa</taxon>
        <taxon>Ecdysozoa</taxon>
        <taxon>Arthropoda</taxon>
        <taxon>Chelicerata</taxon>
        <taxon>Arachnida</taxon>
        <taxon>Acari</taxon>
        <taxon>Acariformes</taxon>
        <taxon>Sarcoptiformes</taxon>
        <taxon>Oribatida</taxon>
        <taxon>Brachypylina</taxon>
        <taxon>Oppioidea</taxon>
        <taxon>Oppiidae</taxon>
        <taxon>Oppiella</taxon>
    </lineage>
</organism>
<dbReference type="InterPro" id="IPR013149">
    <property type="entry name" value="ADH-like_C"/>
</dbReference>
<dbReference type="GO" id="GO:0005829">
    <property type="term" value="C:cytosol"/>
    <property type="evidence" value="ECO:0007669"/>
    <property type="project" value="TreeGrafter"/>
</dbReference>
<evidence type="ECO:0000259" key="5">
    <source>
        <dbReference type="SMART" id="SM00829"/>
    </source>
</evidence>
<reference evidence="6" key="1">
    <citation type="submission" date="2020-11" db="EMBL/GenBank/DDBJ databases">
        <authorList>
            <person name="Tran Van P."/>
        </authorList>
    </citation>
    <scope>NUCLEOTIDE SEQUENCE</scope>
</reference>
<dbReference type="Proteomes" id="UP000728032">
    <property type="component" value="Unassembled WGS sequence"/>
</dbReference>
<dbReference type="PANTHER" id="PTHR43880:SF12">
    <property type="entry name" value="ALCOHOL DEHYDROGENASE CLASS-3"/>
    <property type="match status" value="1"/>
</dbReference>
<sequence length="376" mass="40134">SLQVISCRAAVLWKEGTPLSIETITVDPPEAGEVRVRNVAAGVCASDAHFLWNQETDLKLDFDGLPVVLGHEGSAIVESVGAGVKGVSVGDHVIPLFIPNCDRCALCANPRTNQCADANFATLLRARDGSTRLRIDGRPLLSLCGTNTFGEYAVLRESQICKISRDVDLKTACIIGCAVGTGFGTVRRLAGVHAGATCAVWGLGAIGLSTTLACRLAGAGRVIGIDVNSGKRKFAEEFGCHEFVNPRELERPLEEWLRAEGGVDYAFDCVGNILALRTGLKALKAWGTLVCVGLGPSGHSLEIPVSDLLAGQRLLGGYFANEKSRRSVVQLVEEFARGELPIEGLITHRFPLDAINEAFDLLRDGKSVRAVIDFDL</sequence>
<dbReference type="Gene3D" id="3.40.50.720">
    <property type="entry name" value="NAD(P)-binding Rossmann-like Domain"/>
    <property type="match status" value="1"/>
</dbReference>
<gene>
    <name evidence="6" type="ORF">ONB1V03_LOCUS17803</name>
</gene>
<evidence type="ECO:0000256" key="2">
    <source>
        <dbReference type="ARBA" id="ARBA00022723"/>
    </source>
</evidence>
<comment type="cofactor">
    <cofactor evidence="1">
        <name>Zn(2+)</name>
        <dbReference type="ChEBI" id="CHEBI:29105"/>
    </cofactor>
</comment>
<evidence type="ECO:0000313" key="7">
    <source>
        <dbReference type="Proteomes" id="UP000728032"/>
    </source>
</evidence>
<dbReference type="EMBL" id="CAJPVJ010022911">
    <property type="protein sequence ID" value="CAG2178378.1"/>
    <property type="molecule type" value="Genomic_DNA"/>
</dbReference>
<proteinExistence type="predicted"/>
<accession>A0A7R9MJ73</accession>
<evidence type="ECO:0000313" key="6">
    <source>
        <dbReference type="EMBL" id="CAD7661242.1"/>
    </source>
</evidence>
<dbReference type="Pfam" id="PF00107">
    <property type="entry name" value="ADH_zinc_N"/>
    <property type="match status" value="1"/>
</dbReference>
<dbReference type="AlphaFoldDB" id="A0A7R9MJ73"/>
<dbReference type="Gene3D" id="3.90.180.10">
    <property type="entry name" value="Medium-chain alcohol dehydrogenases, catalytic domain"/>
    <property type="match status" value="1"/>
</dbReference>
<dbReference type="EMBL" id="OC937736">
    <property type="protein sequence ID" value="CAD7661242.1"/>
    <property type="molecule type" value="Genomic_DNA"/>
</dbReference>
<dbReference type="SUPFAM" id="SSF50129">
    <property type="entry name" value="GroES-like"/>
    <property type="match status" value="2"/>
</dbReference>
<dbReference type="SMART" id="SM00829">
    <property type="entry name" value="PKS_ER"/>
    <property type="match status" value="1"/>
</dbReference>
<dbReference type="InterPro" id="IPR036291">
    <property type="entry name" value="NAD(P)-bd_dom_sf"/>
</dbReference>
<keyword evidence="2" id="KW-0479">Metal-binding</keyword>
<dbReference type="InterPro" id="IPR011032">
    <property type="entry name" value="GroES-like_sf"/>
</dbReference>
<keyword evidence="4" id="KW-0520">NAD</keyword>
<dbReference type="GO" id="GO:0051903">
    <property type="term" value="F:S-(hydroxymethyl)glutathione dehydrogenase [NAD(P)+] activity"/>
    <property type="evidence" value="ECO:0007669"/>
    <property type="project" value="TreeGrafter"/>
</dbReference>
<feature type="domain" description="Enoyl reductase (ER)" evidence="5">
    <location>
        <begin position="16"/>
        <end position="372"/>
    </location>
</feature>